<dbReference type="AlphaFoldDB" id="A0A1N7HLF8"/>
<feature type="transmembrane region" description="Helical" evidence="3">
    <location>
        <begin position="192"/>
        <end position="214"/>
    </location>
</feature>
<keyword evidence="3" id="KW-0812">Transmembrane</keyword>
<organism evidence="4 5">
    <name type="scientific">Roseovarius nanhaiticus</name>
    <dbReference type="NCBI Taxonomy" id="573024"/>
    <lineage>
        <taxon>Bacteria</taxon>
        <taxon>Pseudomonadati</taxon>
        <taxon>Pseudomonadota</taxon>
        <taxon>Alphaproteobacteria</taxon>
        <taxon>Rhodobacterales</taxon>
        <taxon>Roseobacteraceae</taxon>
        <taxon>Roseovarius</taxon>
    </lineage>
</organism>
<keyword evidence="5" id="KW-1185">Reference proteome</keyword>
<dbReference type="PRINTS" id="PR00950">
    <property type="entry name" value="TYPE3IMSPROT"/>
</dbReference>
<proteinExistence type="inferred from homology"/>
<keyword evidence="4" id="KW-0969">Cilium</keyword>
<evidence type="ECO:0000256" key="2">
    <source>
        <dbReference type="SAM" id="MobiDB-lite"/>
    </source>
</evidence>
<feature type="region of interest" description="Disordered" evidence="2">
    <location>
        <begin position="228"/>
        <end position="250"/>
    </location>
</feature>
<evidence type="ECO:0000256" key="1">
    <source>
        <dbReference type="ARBA" id="ARBA00010690"/>
    </source>
</evidence>
<evidence type="ECO:0000313" key="5">
    <source>
        <dbReference type="Proteomes" id="UP000186019"/>
    </source>
</evidence>
<evidence type="ECO:0000256" key="3">
    <source>
        <dbReference type="SAM" id="Phobius"/>
    </source>
</evidence>
<keyword evidence="4" id="KW-0282">Flagellum</keyword>
<dbReference type="OrthoDB" id="9807950at2"/>
<dbReference type="Proteomes" id="UP000186019">
    <property type="component" value="Unassembled WGS sequence"/>
</dbReference>
<dbReference type="RefSeq" id="WP_076535414.1">
    <property type="nucleotide sequence ID" value="NZ_FOAC01000004.1"/>
</dbReference>
<evidence type="ECO:0000313" key="4">
    <source>
        <dbReference type="EMBL" id="SIS25528.1"/>
    </source>
</evidence>
<dbReference type="EMBL" id="FTNV01000004">
    <property type="protein sequence ID" value="SIS25528.1"/>
    <property type="molecule type" value="Genomic_DNA"/>
</dbReference>
<dbReference type="Gene3D" id="3.40.1690.10">
    <property type="entry name" value="secretion proteins EscU"/>
    <property type="match status" value="1"/>
</dbReference>
<feature type="transmembrane region" description="Helical" evidence="3">
    <location>
        <begin position="92"/>
        <end position="113"/>
    </location>
</feature>
<dbReference type="InterPro" id="IPR006135">
    <property type="entry name" value="T3SS_substrate_exporter"/>
</dbReference>
<feature type="transmembrane region" description="Helical" evidence="3">
    <location>
        <begin position="34"/>
        <end position="55"/>
    </location>
</feature>
<gene>
    <name evidence="4" type="ORF">SAMN05421666_3302</name>
</gene>
<dbReference type="InterPro" id="IPR029025">
    <property type="entry name" value="T3SS_substrate_exporter_C"/>
</dbReference>
<dbReference type="PANTHER" id="PTHR30531:SF14">
    <property type="entry name" value="SURFACE PRESENTATION OF ANTIGENS PROTEIN SPAS"/>
    <property type="match status" value="1"/>
</dbReference>
<feature type="region of interest" description="Disordered" evidence="2">
    <location>
        <begin position="1"/>
        <end position="24"/>
    </location>
</feature>
<feature type="compositionally biased region" description="Basic and acidic residues" evidence="2">
    <location>
        <begin position="228"/>
        <end position="249"/>
    </location>
</feature>
<keyword evidence="3" id="KW-0472">Membrane</keyword>
<dbReference type="Pfam" id="PF01312">
    <property type="entry name" value="Bac_export_2"/>
    <property type="match status" value="1"/>
</dbReference>
<keyword evidence="4" id="KW-0966">Cell projection</keyword>
<protein>
    <submittedName>
        <fullName evidence="4">Flagellar biosynthetic protein FlhB</fullName>
    </submittedName>
</protein>
<sequence length="361" mass="39414">MAEQQDDSEKTHEPTQHKLDEARKKGELARSADLTAAAAYWGFLITGLIAGSYSITHLSTQLMVMIDQADGISQMMFAGHATAPVGGMIAEVFMGLSAWFFLPAGLALLSLFATRTMVFSPSKLTFKASRINPIPNAKNKYGLSGLFEFGKSAVKLIVYSVVLGIFLKVRLPELEGSLYADPGGIGALLGDVLIDFMLVVCIVALAIGGIDFLWQHFDHLRKNRMSHKDMRDEAKQQEGDPHMKNERRARGAQIASEHMMADVPTADVILVNPTHYAVALKWSRAPGAAPTCVAKGVDHMALAIRELAAEHGVPIRHDPPTARALYATTKIGEQIDPDHYRAVAAAIRFAETMRRRAKGRV</sequence>
<name>A0A1N7HLF8_9RHOB</name>
<comment type="similarity">
    <text evidence="1">Belongs to the type III secretion exporter family.</text>
</comment>
<feature type="compositionally biased region" description="Basic and acidic residues" evidence="2">
    <location>
        <begin position="7"/>
        <end position="24"/>
    </location>
</feature>
<feature type="transmembrane region" description="Helical" evidence="3">
    <location>
        <begin position="153"/>
        <end position="172"/>
    </location>
</feature>
<dbReference type="STRING" id="573024.SAMN05216208_3278"/>
<accession>A0A1N7HLF8</accession>
<dbReference type="SUPFAM" id="SSF160544">
    <property type="entry name" value="EscU C-terminal domain-like"/>
    <property type="match status" value="1"/>
</dbReference>
<reference evidence="4 5" key="1">
    <citation type="submission" date="2017-01" db="EMBL/GenBank/DDBJ databases">
        <authorList>
            <person name="Mah S.A."/>
            <person name="Swanson W.J."/>
            <person name="Moy G.W."/>
            <person name="Vacquier V.D."/>
        </authorList>
    </citation>
    <scope>NUCLEOTIDE SEQUENCE [LARGE SCALE GENOMIC DNA]</scope>
    <source>
        <strain evidence="4 5">DSM 29590</strain>
    </source>
</reference>
<dbReference type="GO" id="GO:0009306">
    <property type="term" value="P:protein secretion"/>
    <property type="evidence" value="ECO:0007669"/>
    <property type="project" value="InterPro"/>
</dbReference>
<dbReference type="PANTHER" id="PTHR30531">
    <property type="entry name" value="FLAGELLAR BIOSYNTHETIC PROTEIN FLHB"/>
    <property type="match status" value="1"/>
</dbReference>
<keyword evidence="3" id="KW-1133">Transmembrane helix</keyword>
<dbReference type="GO" id="GO:0005886">
    <property type="term" value="C:plasma membrane"/>
    <property type="evidence" value="ECO:0007669"/>
    <property type="project" value="TreeGrafter"/>
</dbReference>